<dbReference type="Gene3D" id="3.40.50.300">
    <property type="entry name" value="P-loop containing nucleotide triphosphate hydrolases"/>
    <property type="match status" value="1"/>
</dbReference>
<dbReference type="Pfam" id="PF00004">
    <property type="entry name" value="AAA"/>
    <property type="match status" value="1"/>
</dbReference>
<accession>A0A5D3WFC8</accession>
<evidence type="ECO:0000313" key="3">
    <source>
        <dbReference type="Proteomes" id="UP000324159"/>
    </source>
</evidence>
<keyword evidence="3" id="KW-1185">Reference proteome</keyword>
<reference evidence="2 3" key="1">
    <citation type="submission" date="2019-07" db="EMBL/GenBank/DDBJ databases">
        <title>Genomic Encyclopedia of Type Strains, Phase IV (KMG-IV): sequencing the most valuable type-strain genomes for metagenomic binning, comparative biology and taxonomic classification.</title>
        <authorList>
            <person name="Goeker M."/>
        </authorList>
    </citation>
    <scope>NUCLEOTIDE SEQUENCE [LARGE SCALE GENOMIC DNA]</scope>
    <source>
        <strain evidence="2 3">SS015</strain>
    </source>
</reference>
<protein>
    <submittedName>
        <fullName evidence="2">ATPase family protein associated with various cellular activities (AAA)</fullName>
    </submittedName>
</protein>
<sequence length="275" mass="31074">MISEEIKKKISKFNDTGEFMDFIYDNEQLDNATKKAILSEAFKRIASGDDLERVIFMAIDDLNDFDTAKNFLISGLHHITSIEELNHLSLMVEGIAYGEEDRNLLQWCQNAMSEIAKRKSSPYVKMLDALHKSYKYNQRVYVDRALLDKTRPVRVPVFSGPTGMGKTTTIKKFATEMGFDFIALEGSVLTAGDLLTHIQVTKEKIMKKSSKGVVVLIERFNQLCDECKDIIQQYSDGDIDAVGKIVKSAGALKKTEHRFRITPITELFVVGEVTT</sequence>
<evidence type="ECO:0000259" key="1">
    <source>
        <dbReference type="Pfam" id="PF00004"/>
    </source>
</evidence>
<proteinExistence type="predicted"/>
<dbReference type="RefSeq" id="WP_187426801.1">
    <property type="nucleotide sequence ID" value="NZ_VNIB01000014.1"/>
</dbReference>
<comment type="caution">
    <text evidence="2">The sequence shown here is derived from an EMBL/GenBank/DDBJ whole genome shotgun (WGS) entry which is preliminary data.</text>
</comment>
<dbReference type="InterPro" id="IPR003959">
    <property type="entry name" value="ATPase_AAA_core"/>
</dbReference>
<dbReference type="GO" id="GO:0005524">
    <property type="term" value="F:ATP binding"/>
    <property type="evidence" value="ECO:0007669"/>
    <property type="project" value="InterPro"/>
</dbReference>
<feature type="domain" description="ATPase AAA-type core" evidence="1">
    <location>
        <begin position="157"/>
        <end position="226"/>
    </location>
</feature>
<gene>
    <name evidence="2" type="ORF">EDC39_11429</name>
</gene>
<dbReference type="AlphaFoldDB" id="A0A5D3WFC8"/>
<dbReference type="InterPro" id="IPR027417">
    <property type="entry name" value="P-loop_NTPase"/>
</dbReference>
<dbReference type="Proteomes" id="UP000324159">
    <property type="component" value="Unassembled WGS sequence"/>
</dbReference>
<dbReference type="GO" id="GO:0016887">
    <property type="term" value="F:ATP hydrolysis activity"/>
    <property type="evidence" value="ECO:0007669"/>
    <property type="project" value="InterPro"/>
</dbReference>
<dbReference type="SUPFAM" id="SSF52540">
    <property type="entry name" value="P-loop containing nucleoside triphosphate hydrolases"/>
    <property type="match status" value="1"/>
</dbReference>
<name>A0A5D3WFC8_9BACT</name>
<dbReference type="EMBL" id="VNIB01000014">
    <property type="protein sequence ID" value="TYO96324.1"/>
    <property type="molecule type" value="Genomic_DNA"/>
</dbReference>
<dbReference type="CDD" id="cd00009">
    <property type="entry name" value="AAA"/>
    <property type="match status" value="1"/>
</dbReference>
<evidence type="ECO:0000313" key="2">
    <source>
        <dbReference type="EMBL" id="TYO96324.1"/>
    </source>
</evidence>
<organism evidence="2 3">
    <name type="scientific">Geothermobacter ehrlichii</name>
    <dbReference type="NCBI Taxonomy" id="213224"/>
    <lineage>
        <taxon>Bacteria</taxon>
        <taxon>Pseudomonadati</taxon>
        <taxon>Thermodesulfobacteriota</taxon>
        <taxon>Desulfuromonadia</taxon>
        <taxon>Desulfuromonadales</taxon>
        <taxon>Geothermobacteraceae</taxon>
        <taxon>Geothermobacter</taxon>
    </lineage>
</organism>